<name>A0AB34H6I7_ESCRO</name>
<comment type="function">
    <text evidence="8">Acts as an adapter for the myotubularin-related phosphatases. Regulates phosphatase MTM1 protein stability and possibly its intracellular location. By stabilizing MTM1 protein levels, required for skeletal muscle maintenance but not for myogenesis.</text>
</comment>
<evidence type="ECO:0000256" key="1">
    <source>
        <dbReference type="ARBA" id="ARBA00004204"/>
    </source>
</evidence>
<dbReference type="SUPFAM" id="SSF50729">
    <property type="entry name" value="PH domain-like"/>
    <property type="match status" value="1"/>
</dbReference>
<dbReference type="PROSITE" id="PS51339">
    <property type="entry name" value="PPASE_MYOTUBULARIN"/>
    <property type="match status" value="1"/>
</dbReference>
<protein>
    <recommendedName>
        <fullName evidence="4">Myotubularin-related protein 12</fullName>
    </recommendedName>
    <alternativeName>
        <fullName evidence="7">Inactive phosphatidylinositol 3-phosphatase 12</fullName>
    </alternativeName>
</protein>
<evidence type="ECO:0000256" key="3">
    <source>
        <dbReference type="ARBA" id="ARBA00007471"/>
    </source>
</evidence>
<keyword evidence="12" id="KW-1185">Reference proteome</keyword>
<evidence type="ECO:0000313" key="12">
    <source>
        <dbReference type="Proteomes" id="UP001159641"/>
    </source>
</evidence>
<feature type="domain" description="Myotubularin phosphatase" evidence="10">
    <location>
        <begin position="187"/>
        <end position="292"/>
    </location>
</feature>
<evidence type="ECO:0000256" key="2">
    <source>
        <dbReference type="ARBA" id="ARBA00004369"/>
    </source>
</evidence>
<evidence type="ECO:0000259" key="10">
    <source>
        <dbReference type="PROSITE" id="PS51339"/>
    </source>
</evidence>
<evidence type="ECO:0000256" key="9">
    <source>
        <dbReference type="ARBA" id="ARBA00062818"/>
    </source>
</evidence>
<keyword evidence="6" id="KW-0703">Sarcoplasmic reticulum</keyword>
<dbReference type="InterPro" id="IPR011993">
    <property type="entry name" value="PH-like_dom_sf"/>
</dbReference>
<comment type="subunit">
    <text evidence="9">Heterodimer with lipid phosphatase MTM1. Heterodimer with lipid phosphatase MTMR2.</text>
</comment>
<dbReference type="PANTHER" id="PTHR10807">
    <property type="entry name" value="MYOTUBULARIN-RELATED"/>
    <property type="match status" value="1"/>
</dbReference>
<organism evidence="11 12">
    <name type="scientific">Eschrichtius robustus</name>
    <name type="common">California gray whale</name>
    <name type="synonym">Eschrichtius gibbosus</name>
    <dbReference type="NCBI Taxonomy" id="9764"/>
    <lineage>
        <taxon>Eukaryota</taxon>
        <taxon>Metazoa</taxon>
        <taxon>Chordata</taxon>
        <taxon>Craniata</taxon>
        <taxon>Vertebrata</taxon>
        <taxon>Euteleostomi</taxon>
        <taxon>Mammalia</taxon>
        <taxon>Eutheria</taxon>
        <taxon>Laurasiatheria</taxon>
        <taxon>Artiodactyla</taxon>
        <taxon>Whippomorpha</taxon>
        <taxon>Cetacea</taxon>
        <taxon>Mysticeti</taxon>
        <taxon>Eschrichtiidae</taxon>
        <taxon>Eschrichtius</taxon>
    </lineage>
</organism>
<dbReference type="EMBL" id="JAIQCJ010001787">
    <property type="protein sequence ID" value="KAJ8787478.1"/>
    <property type="molecule type" value="Genomic_DNA"/>
</dbReference>
<comment type="caution">
    <text evidence="11">The sequence shown here is derived from an EMBL/GenBank/DDBJ whole genome shotgun (WGS) entry which is preliminary data.</text>
</comment>
<dbReference type="Proteomes" id="UP001159641">
    <property type="component" value="Unassembled WGS sequence"/>
</dbReference>
<proteinExistence type="inferred from homology"/>
<evidence type="ECO:0000256" key="5">
    <source>
        <dbReference type="ARBA" id="ARBA00022490"/>
    </source>
</evidence>
<dbReference type="GO" id="GO:0016020">
    <property type="term" value="C:membrane"/>
    <property type="evidence" value="ECO:0007669"/>
    <property type="project" value="TreeGrafter"/>
</dbReference>
<comment type="similarity">
    <text evidence="3">Belongs to the protein-tyrosine phosphatase family. Non-receptor class myotubularin subfamily.</text>
</comment>
<dbReference type="AlphaFoldDB" id="A0AB34H6I7"/>
<dbReference type="GO" id="GO:0030017">
    <property type="term" value="C:sarcomere"/>
    <property type="evidence" value="ECO:0007669"/>
    <property type="project" value="UniProtKB-SubCell"/>
</dbReference>
<dbReference type="SUPFAM" id="SSF52799">
    <property type="entry name" value="(Phosphotyrosine protein) phosphatases II"/>
    <property type="match status" value="1"/>
</dbReference>
<dbReference type="GO" id="GO:0046856">
    <property type="term" value="P:phosphatidylinositol dephosphorylation"/>
    <property type="evidence" value="ECO:0007669"/>
    <property type="project" value="TreeGrafter"/>
</dbReference>
<sequence>MAHPHRKGGLQSSLASPSGFAHLGEQLLCEASTVLKCVQEDSCQRGIYGRLVCTDFKIAFLGDDESALDNDETQFKNKVIGENDITLHCVDQIYGVFDEKKKTLFGQLKKYPEKLIIHCKDLRVFHFCLRYTKEEEVKRIVSGIIHHTQAPKLLKRLFLFSYATAAQNHTGKLSSAATDPKNHAIMFDTLQDWCWELERTKGNMKYKAVSVNEGYKVCERLPAYFVVPTPLPEEDVPRFQGHGIPVSASGNPKCVACSLAHPGRLSSLKPLALVLKSLSSVQEQSKNILGTP</sequence>
<evidence type="ECO:0000256" key="8">
    <source>
        <dbReference type="ARBA" id="ARBA00056705"/>
    </source>
</evidence>
<keyword evidence="5" id="KW-0963">Cytoplasm</keyword>
<evidence type="ECO:0000256" key="7">
    <source>
        <dbReference type="ARBA" id="ARBA00033343"/>
    </source>
</evidence>
<evidence type="ECO:0000256" key="6">
    <source>
        <dbReference type="ARBA" id="ARBA00022951"/>
    </source>
</evidence>
<evidence type="ECO:0000256" key="4">
    <source>
        <dbReference type="ARBA" id="ARBA00018495"/>
    </source>
</evidence>
<reference evidence="11 12" key="1">
    <citation type="submission" date="2022-11" db="EMBL/GenBank/DDBJ databases">
        <title>Whole genome sequence of Eschrichtius robustus ER-17-0199.</title>
        <authorList>
            <person name="Bruniche-Olsen A."/>
            <person name="Black A.N."/>
            <person name="Fields C.J."/>
            <person name="Walden K."/>
            <person name="Dewoody J.A."/>
        </authorList>
    </citation>
    <scope>NUCLEOTIDE SEQUENCE [LARGE SCALE GENOMIC DNA]</scope>
    <source>
        <strain evidence="11">ER-17-0199</strain>
        <tissue evidence="11">Blubber</tissue>
    </source>
</reference>
<comment type="subcellular location">
    <subcellularLocation>
        <location evidence="1">Cytoplasm</location>
        <location evidence="1">Myofibril</location>
        <location evidence="1">Sarcomere</location>
    </subcellularLocation>
    <subcellularLocation>
        <location evidence="2">Sarcoplasmic reticulum</location>
    </subcellularLocation>
</comment>
<gene>
    <name evidence="11" type="ORF">J1605_022963</name>
</gene>
<evidence type="ECO:0000313" key="11">
    <source>
        <dbReference type="EMBL" id="KAJ8787478.1"/>
    </source>
</evidence>
<dbReference type="InterPro" id="IPR030564">
    <property type="entry name" value="Myotubularin"/>
</dbReference>
<dbReference type="Gene3D" id="2.30.29.30">
    <property type="entry name" value="Pleckstrin-homology domain (PH domain)/Phosphotyrosine-binding domain (PTB)"/>
    <property type="match status" value="1"/>
</dbReference>
<dbReference type="FunFam" id="2.30.29.30:FF:000188">
    <property type="entry name" value="Myotubularin related protein 12"/>
    <property type="match status" value="1"/>
</dbReference>
<accession>A0AB34H6I7</accession>
<dbReference type="InterPro" id="IPR029021">
    <property type="entry name" value="Prot-tyrosine_phosphatase-like"/>
</dbReference>
<dbReference type="InterPro" id="IPR010569">
    <property type="entry name" value="Myotubularin-like_Pase_dom"/>
</dbReference>
<dbReference type="PANTHER" id="PTHR10807:SF37">
    <property type="entry name" value="MYOTUBULARIN-RELATED PROTEIN 12"/>
    <property type="match status" value="1"/>
</dbReference>
<dbReference type="GO" id="GO:0016529">
    <property type="term" value="C:sarcoplasmic reticulum"/>
    <property type="evidence" value="ECO:0007669"/>
    <property type="project" value="UniProtKB-SubCell"/>
</dbReference>